<feature type="transmembrane region" description="Helical" evidence="1">
    <location>
        <begin position="108"/>
        <end position="131"/>
    </location>
</feature>
<evidence type="ECO:0000313" key="3">
    <source>
        <dbReference type="Proteomes" id="UP001198565"/>
    </source>
</evidence>
<organism evidence="2 3">
    <name type="scientific">Streptantibioticus parmotrematis</name>
    <dbReference type="NCBI Taxonomy" id="2873249"/>
    <lineage>
        <taxon>Bacteria</taxon>
        <taxon>Bacillati</taxon>
        <taxon>Actinomycetota</taxon>
        <taxon>Actinomycetes</taxon>
        <taxon>Kitasatosporales</taxon>
        <taxon>Streptomycetaceae</taxon>
        <taxon>Streptantibioticus</taxon>
    </lineage>
</organism>
<dbReference type="RefSeq" id="WP_222980944.1">
    <property type="nucleotide sequence ID" value="NZ_JAINVZ010000022.1"/>
</dbReference>
<dbReference type="Proteomes" id="UP001198565">
    <property type="component" value="Unassembled WGS sequence"/>
</dbReference>
<evidence type="ECO:0000313" key="2">
    <source>
        <dbReference type="EMBL" id="MBY8888213.1"/>
    </source>
</evidence>
<name>A0ABS7QZ46_9ACTN</name>
<accession>A0ABS7QZ46</accession>
<feature type="transmembrane region" description="Helical" evidence="1">
    <location>
        <begin position="21"/>
        <end position="46"/>
    </location>
</feature>
<protein>
    <recommendedName>
        <fullName evidence="4">Integral membrane protein</fullName>
    </recommendedName>
</protein>
<comment type="caution">
    <text evidence="2">The sequence shown here is derived from an EMBL/GenBank/DDBJ whole genome shotgun (WGS) entry which is preliminary data.</text>
</comment>
<keyword evidence="1" id="KW-0472">Membrane</keyword>
<gene>
    <name evidence="2" type="ORF">K7472_25730</name>
</gene>
<feature type="transmembrane region" description="Helical" evidence="1">
    <location>
        <begin position="58"/>
        <end position="77"/>
    </location>
</feature>
<keyword evidence="1" id="KW-0812">Transmembrane</keyword>
<keyword evidence="3" id="KW-1185">Reference proteome</keyword>
<dbReference type="EMBL" id="JAINVZ010000022">
    <property type="protein sequence ID" value="MBY8888213.1"/>
    <property type="molecule type" value="Genomic_DNA"/>
</dbReference>
<keyword evidence="1" id="KW-1133">Transmembrane helix</keyword>
<evidence type="ECO:0008006" key="4">
    <source>
        <dbReference type="Google" id="ProtNLM"/>
    </source>
</evidence>
<evidence type="ECO:0000256" key="1">
    <source>
        <dbReference type="SAM" id="Phobius"/>
    </source>
</evidence>
<reference evidence="2 3" key="1">
    <citation type="submission" date="2021-08" db="EMBL/GenBank/DDBJ databases">
        <title>Streptomyces sp. PTM05 isolated from lichen.</title>
        <authorList>
            <person name="Somphong A."/>
            <person name="Phongsopitanun W."/>
            <person name="Tanasupawat S."/>
        </authorList>
    </citation>
    <scope>NUCLEOTIDE SEQUENCE [LARGE SCALE GENOMIC DNA]</scope>
    <source>
        <strain evidence="2 3">Ptm05</strain>
    </source>
</reference>
<proteinExistence type="predicted"/>
<sequence length="142" mass="14274">MSVTENPTPSTPAARSVRLTAAAVLAAVEGLAIAAAGLYMIGLVLFGHPASVQEALMGGATVLALAALPLSAAYGLLRARRWSRGPALIIQLMALPCAWTMAHYGTALLAGGVVLGAVALAELALLVHPAATEALGIRRTAA</sequence>